<name>A0A292YDL0_9BACT</name>
<evidence type="ECO:0008006" key="4">
    <source>
        <dbReference type="Google" id="ProtNLM"/>
    </source>
</evidence>
<gene>
    <name evidence="2" type="ORF">LNAT_P0589</name>
</gene>
<reference evidence="2 3" key="1">
    <citation type="journal article" date="2017" name="Syst. Appl. Microbiol.">
        <title>Lebetimonas natsushimae sp. nov., a novel strictly anaerobic, moderately thermophilic chemoautotroph isolated from a deep-sea hydrothermal vent polychaete nest in the Mid-Okinawa Trough.</title>
        <authorList>
            <person name="Nagata R."/>
            <person name="Takaki Y."/>
            <person name="Tame A."/>
            <person name="Nunoura T."/>
            <person name="Muto H."/>
            <person name="Mino S."/>
            <person name="Sawayama S."/>
            <person name="Takai K."/>
            <person name="Nakagawa S."/>
        </authorList>
    </citation>
    <scope>NUCLEOTIDE SEQUENCE [LARGE SCALE GENOMIC DNA]</scope>
    <source>
        <strain evidence="2 3">HS1857</strain>
    </source>
</reference>
<evidence type="ECO:0000313" key="2">
    <source>
        <dbReference type="EMBL" id="GAX87294.1"/>
    </source>
</evidence>
<dbReference type="Gene3D" id="1.25.40.10">
    <property type="entry name" value="Tetratricopeptide repeat domain"/>
    <property type="match status" value="1"/>
</dbReference>
<dbReference type="AlphaFoldDB" id="A0A292YDL0"/>
<comment type="caution">
    <text evidence="2">The sequence shown here is derived from an EMBL/GenBank/DDBJ whole genome shotgun (WGS) entry which is preliminary data.</text>
</comment>
<keyword evidence="1" id="KW-0472">Membrane</keyword>
<organism evidence="2 3">
    <name type="scientific">Lebetimonas natsushimae</name>
    <dbReference type="NCBI Taxonomy" id="1936991"/>
    <lineage>
        <taxon>Bacteria</taxon>
        <taxon>Pseudomonadati</taxon>
        <taxon>Campylobacterota</taxon>
        <taxon>Epsilonproteobacteria</taxon>
        <taxon>Nautiliales</taxon>
        <taxon>Nautiliaceae</taxon>
        <taxon>Lebetimonas</taxon>
    </lineage>
</organism>
<protein>
    <recommendedName>
        <fullName evidence="4">Transformation system protein</fullName>
    </recommendedName>
</protein>
<dbReference type="OrthoDB" id="5339479at2"/>
<keyword evidence="1" id="KW-0812">Transmembrane</keyword>
<keyword evidence="1" id="KW-1133">Transmembrane helix</keyword>
<dbReference type="EMBL" id="BDME01000001">
    <property type="protein sequence ID" value="GAX87294.1"/>
    <property type="molecule type" value="Genomic_DNA"/>
</dbReference>
<dbReference type="RefSeq" id="WP_096258442.1">
    <property type="nucleotide sequence ID" value="NZ_BDME01000001.1"/>
</dbReference>
<feature type="transmembrane region" description="Helical" evidence="1">
    <location>
        <begin position="20"/>
        <end position="42"/>
    </location>
</feature>
<keyword evidence="3" id="KW-1185">Reference proteome</keyword>
<dbReference type="InterPro" id="IPR011990">
    <property type="entry name" value="TPR-like_helical_dom_sf"/>
</dbReference>
<sequence>MHKYEKLEKIYYRKKFLKFLIVFIISVIFILVGSKIFMLYNYQQSNSYKKNNDNNSSKKKEKNIPTVTVKTAKVTKISKNNNFKKEKNMTKNDNNITNKIPMISFVFPKIDINNTKEINNEINKEVKKYIKKKINNQKKMLPKIKEKNKQKPLIIEENVKIDDLINTYNQKPSFDLAIQISQYYLNKNKLDLAKLWALKANSINPSRYESWKIFAIILLRKNKKEKAKEVLQTYLNDYGQNDDIQKLLRSINE</sequence>
<evidence type="ECO:0000313" key="3">
    <source>
        <dbReference type="Proteomes" id="UP000217944"/>
    </source>
</evidence>
<accession>A0A292YDL0</accession>
<evidence type="ECO:0000256" key="1">
    <source>
        <dbReference type="SAM" id="Phobius"/>
    </source>
</evidence>
<proteinExistence type="predicted"/>
<dbReference type="SUPFAM" id="SSF48452">
    <property type="entry name" value="TPR-like"/>
    <property type="match status" value="1"/>
</dbReference>
<dbReference type="Proteomes" id="UP000217944">
    <property type="component" value="Unassembled WGS sequence"/>
</dbReference>